<proteinExistence type="inferred from homology"/>
<comment type="similarity">
    <text evidence="2">Belongs to the class-III pyridoxal-phosphate-dependent aminotransferase family.</text>
</comment>
<dbReference type="Proteomes" id="UP001630127">
    <property type="component" value="Unassembled WGS sequence"/>
</dbReference>
<evidence type="ECO:0000256" key="4">
    <source>
        <dbReference type="ARBA" id="ARBA00022679"/>
    </source>
</evidence>
<evidence type="ECO:0000256" key="3">
    <source>
        <dbReference type="ARBA" id="ARBA00022576"/>
    </source>
</evidence>
<dbReference type="SUPFAM" id="SSF53383">
    <property type="entry name" value="PLP-dependent transferases"/>
    <property type="match status" value="1"/>
</dbReference>
<evidence type="ECO:0000313" key="5">
    <source>
        <dbReference type="EMBL" id="KAL3528934.1"/>
    </source>
</evidence>
<gene>
    <name evidence="5" type="ORF">ACH5RR_008256</name>
</gene>
<organism evidence="5 6">
    <name type="scientific">Cinchona calisaya</name>
    <dbReference type="NCBI Taxonomy" id="153742"/>
    <lineage>
        <taxon>Eukaryota</taxon>
        <taxon>Viridiplantae</taxon>
        <taxon>Streptophyta</taxon>
        <taxon>Embryophyta</taxon>
        <taxon>Tracheophyta</taxon>
        <taxon>Spermatophyta</taxon>
        <taxon>Magnoliopsida</taxon>
        <taxon>eudicotyledons</taxon>
        <taxon>Gunneridae</taxon>
        <taxon>Pentapetalae</taxon>
        <taxon>asterids</taxon>
        <taxon>lamiids</taxon>
        <taxon>Gentianales</taxon>
        <taxon>Rubiaceae</taxon>
        <taxon>Cinchonoideae</taxon>
        <taxon>Cinchoneae</taxon>
        <taxon>Cinchona</taxon>
    </lineage>
</organism>
<dbReference type="AlphaFoldDB" id="A0ABD3ACL6"/>
<accession>A0ABD3ACL6</accession>
<comment type="caution">
    <text evidence="5">The sequence shown here is derived from an EMBL/GenBank/DDBJ whole genome shotgun (WGS) entry which is preliminary data.</text>
</comment>
<evidence type="ECO:0000256" key="2">
    <source>
        <dbReference type="ARBA" id="ARBA00008954"/>
    </source>
</evidence>
<dbReference type="PANTHER" id="PTHR11986">
    <property type="entry name" value="AMINOTRANSFERASE CLASS III"/>
    <property type="match status" value="1"/>
</dbReference>
<dbReference type="GO" id="GO:0008483">
    <property type="term" value="F:transaminase activity"/>
    <property type="evidence" value="ECO:0007669"/>
    <property type="project" value="UniProtKB-KW"/>
</dbReference>
<keyword evidence="6" id="KW-1185">Reference proteome</keyword>
<evidence type="ECO:0008006" key="7">
    <source>
        <dbReference type="Google" id="ProtNLM"/>
    </source>
</evidence>
<reference evidence="5 6" key="1">
    <citation type="submission" date="2024-11" db="EMBL/GenBank/DDBJ databases">
        <title>A near-complete genome assembly of Cinchona calisaya.</title>
        <authorList>
            <person name="Lian D.C."/>
            <person name="Zhao X.W."/>
            <person name="Wei L."/>
        </authorList>
    </citation>
    <scope>NUCLEOTIDE SEQUENCE [LARGE SCALE GENOMIC DNA]</scope>
    <source>
        <tissue evidence="5">Nenye</tissue>
    </source>
</reference>
<dbReference type="InterPro" id="IPR015424">
    <property type="entry name" value="PyrdxlP-dep_Trfase"/>
</dbReference>
<dbReference type="InterPro" id="IPR050103">
    <property type="entry name" value="Class-III_PLP-dep_AT"/>
</dbReference>
<keyword evidence="3" id="KW-0032">Aminotransferase</keyword>
<dbReference type="InterPro" id="IPR015422">
    <property type="entry name" value="PyrdxlP-dep_Trfase_small"/>
</dbReference>
<dbReference type="Gene3D" id="3.90.1150.10">
    <property type="entry name" value="Aspartate Aminotransferase, domain 1"/>
    <property type="match status" value="1"/>
</dbReference>
<name>A0ABD3ACL6_9GENT</name>
<dbReference type="EMBL" id="JBJUIK010000004">
    <property type="protein sequence ID" value="KAL3528934.1"/>
    <property type="molecule type" value="Genomic_DNA"/>
</dbReference>
<dbReference type="PANTHER" id="PTHR11986:SF79">
    <property type="entry name" value="ACETYLORNITHINE AMINOTRANSFERASE, MITOCHONDRIAL"/>
    <property type="match status" value="1"/>
</dbReference>
<comment type="cofactor">
    <cofactor evidence="1">
        <name>pyridoxal 5'-phosphate</name>
        <dbReference type="ChEBI" id="CHEBI:597326"/>
    </cofactor>
</comment>
<keyword evidence="4" id="KW-0808">Transferase</keyword>
<dbReference type="Pfam" id="PF00202">
    <property type="entry name" value="Aminotran_3"/>
    <property type="match status" value="1"/>
</dbReference>
<protein>
    <recommendedName>
        <fullName evidence="7">Acetylornithine aminotransferase</fullName>
    </recommendedName>
</protein>
<dbReference type="InterPro" id="IPR005814">
    <property type="entry name" value="Aminotrans_3"/>
</dbReference>
<sequence length="163" mass="17173">MTAFESVHYSVGIASTDNSDGSKSAANSGGTASDIGLGILTECWSPIFLTWSTKERHVMPFLSSRFLANVSEKGQHFKELLVKKLGGNAHMKEVGGLGLIIGIELDVSASPLVDACQQSGLLILIAGKGNVVRLVPPLIILEQELDIAAEVLLDCLPALDEGS</sequence>
<evidence type="ECO:0000313" key="6">
    <source>
        <dbReference type="Proteomes" id="UP001630127"/>
    </source>
</evidence>
<evidence type="ECO:0000256" key="1">
    <source>
        <dbReference type="ARBA" id="ARBA00001933"/>
    </source>
</evidence>